<dbReference type="EMBL" id="CP007770">
    <property type="protein sequence ID" value="AJC87635.1"/>
    <property type="molecule type" value="Genomic_DNA"/>
</dbReference>
<reference evidence="8 9" key="1">
    <citation type="journal article" date="2014" name="Genome Biol. Evol.">
        <title>Comparative Genomics of the Campylobacter lari Group.</title>
        <authorList>
            <person name="Miller W.G."/>
            <person name="Yee E."/>
            <person name="Chapman M.H."/>
            <person name="Smith T.P."/>
            <person name="Bono J.L."/>
            <person name="Huynh S."/>
            <person name="Parker C.T."/>
            <person name="Vandamme P."/>
            <person name="Luong K."/>
            <person name="Korlach J."/>
        </authorList>
    </citation>
    <scope>NUCLEOTIDE SEQUENCE [LARGE SCALE GENOMIC DNA]</scope>
    <source>
        <strain evidence="8 9">NCTC 12927</strain>
    </source>
</reference>
<feature type="transmembrane region" description="Helical" evidence="7">
    <location>
        <begin position="304"/>
        <end position="329"/>
    </location>
</feature>
<keyword evidence="4 7" id="KW-0812">Transmembrane</keyword>
<dbReference type="InterPro" id="IPR011701">
    <property type="entry name" value="MFS"/>
</dbReference>
<dbReference type="HOGENOM" id="CLU_699502_0_0_7"/>
<dbReference type="Proteomes" id="UP000031163">
    <property type="component" value="Chromosome"/>
</dbReference>
<evidence type="ECO:0000256" key="1">
    <source>
        <dbReference type="ARBA" id="ARBA00004651"/>
    </source>
</evidence>
<dbReference type="Pfam" id="PF07690">
    <property type="entry name" value="MFS_1"/>
    <property type="match status" value="1"/>
</dbReference>
<dbReference type="AlphaFoldDB" id="A0A0A8H1T7"/>
<feature type="transmembrane region" description="Helical" evidence="7">
    <location>
        <begin position="219"/>
        <end position="242"/>
    </location>
</feature>
<feature type="transmembrane region" description="Helical" evidence="7">
    <location>
        <begin position="248"/>
        <end position="270"/>
    </location>
</feature>
<dbReference type="GO" id="GO:0022857">
    <property type="term" value="F:transmembrane transporter activity"/>
    <property type="evidence" value="ECO:0007669"/>
    <property type="project" value="InterPro"/>
</dbReference>
<protein>
    <submittedName>
        <fullName evidence="8">H+ antiporter protein, major facilitator superfamily</fullName>
    </submittedName>
</protein>
<feature type="transmembrane region" description="Helical" evidence="7">
    <location>
        <begin position="78"/>
        <end position="97"/>
    </location>
</feature>
<keyword evidence="3" id="KW-1003">Cell membrane</keyword>
<feature type="transmembrane region" description="Helical" evidence="7">
    <location>
        <begin position="12"/>
        <end position="38"/>
    </location>
</feature>
<feature type="transmembrane region" description="Helical" evidence="7">
    <location>
        <begin position="103"/>
        <end position="122"/>
    </location>
</feature>
<dbReference type="GeneID" id="74431469"/>
<evidence type="ECO:0000256" key="3">
    <source>
        <dbReference type="ARBA" id="ARBA00022475"/>
    </source>
</evidence>
<keyword evidence="2" id="KW-0813">Transport</keyword>
<feature type="transmembrane region" description="Helical" evidence="7">
    <location>
        <begin position="341"/>
        <end position="364"/>
    </location>
</feature>
<dbReference type="CDD" id="cd06173">
    <property type="entry name" value="MFS_MefA_like"/>
    <property type="match status" value="1"/>
</dbReference>
<sequence>MTYRMLLKNNKTFRLLAIIQFISYFGAWFSQVGVFTLLTKELGAPANIIGFSAIFVFLPSIILAPINGVIVDRFKPKNLLMSMIIIEMLSIFMLIFVNSLAMLWFLYLLTFIRMAVASMYFQTEMSVLPKILTPQELKLGNELHSIIWAVSYALGMGIAGLFIDLFGVKPAFITDTLMLFCAMLILKVIILPNEKNTTQNNILVLIKEGLIYVFNNKKIIHLILLHGIVGITAYDVLITLLAEYKYANVISIPLAIGLSNAIRAISLLIGPYLLSPYINKKTLLYLYLAQGFGLMLWSCLQFNFYLAFIGLMAAGFCTSSLWSYTYTLLQNECDKKYYGRVIAYNDMVFLTFSAIIVFSTGYLFEFYKVKLSYFTFGLGICFILGAIYWQWFNKKIS</sequence>
<dbReference type="KEGG" id="cis:CINS_0665"/>
<dbReference type="Gene3D" id="1.20.1250.20">
    <property type="entry name" value="MFS general substrate transporter like domains"/>
    <property type="match status" value="1"/>
</dbReference>
<dbReference type="SUPFAM" id="SSF103473">
    <property type="entry name" value="MFS general substrate transporter"/>
    <property type="match status" value="1"/>
</dbReference>
<dbReference type="GO" id="GO:0005886">
    <property type="term" value="C:plasma membrane"/>
    <property type="evidence" value="ECO:0007669"/>
    <property type="project" value="UniProtKB-SubCell"/>
</dbReference>
<organism evidence="8 9">
    <name type="scientific">Campylobacter insulaenigrae NCTC 12927</name>
    <dbReference type="NCBI Taxonomy" id="1031564"/>
    <lineage>
        <taxon>Bacteria</taxon>
        <taxon>Pseudomonadati</taxon>
        <taxon>Campylobacterota</taxon>
        <taxon>Epsilonproteobacteria</taxon>
        <taxon>Campylobacterales</taxon>
        <taxon>Campylobacteraceae</taxon>
        <taxon>Campylobacter</taxon>
    </lineage>
</organism>
<evidence type="ECO:0000256" key="4">
    <source>
        <dbReference type="ARBA" id="ARBA00022692"/>
    </source>
</evidence>
<name>A0A0A8H1T7_9BACT</name>
<feature type="transmembrane region" description="Helical" evidence="7">
    <location>
        <begin position="282"/>
        <end position="298"/>
    </location>
</feature>
<evidence type="ECO:0000256" key="2">
    <source>
        <dbReference type="ARBA" id="ARBA00022448"/>
    </source>
</evidence>
<feature type="transmembrane region" description="Helical" evidence="7">
    <location>
        <begin position="143"/>
        <end position="166"/>
    </location>
</feature>
<evidence type="ECO:0000256" key="6">
    <source>
        <dbReference type="ARBA" id="ARBA00023136"/>
    </source>
</evidence>
<keyword evidence="5 7" id="KW-1133">Transmembrane helix</keyword>
<proteinExistence type="predicted"/>
<dbReference type="RefSeq" id="WP_039649812.1">
    <property type="nucleotide sequence ID" value="NZ_CP007770.1"/>
</dbReference>
<evidence type="ECO:0000256" key="5">
    <source>
        <dbReference type="ARBA" id="ARBA00022989"/>
    </source>
</evidence>
<feature type="transmembrane region" description="Helical" evidence="7">
    <location>
        <begin position="172"/>
        <end position="190"/>
    </location>
</feature>
<comment type="subcellular location">
    <subcellularLocation>
        <location evidence="1">Cell membrane</location>
        <topology evidence="1">Multi-pass membrane protein</topology>
    </subcellularLocation>
</comment>
<evidence type="ECO:0000256" key="7">
    <source>
        <dbReference type="SAM" id="Phobius"/>
    </source>
</evidence>
<dbReference type="STRING" id="1031564.CINS_0665"/>
<dbReference type="InterPro" id="IPR036259">
    <property type="entry name" value="MFS_trans_sf"/>
</dbReference>
<gene>
    <name evidence="8" type="ORF">CINS_0665</name>
</gene>
<dbReference type="PANTHER" id="PTHR43266:SF2">
    <property type="entry name" value="MAJOR FACILITATOR SUPERFAMILY (MFS) PROFILE DOMAIN-CONTAINING PROTEIN"/>
    <property type="match status" value="1"/>
</dbReference>
<keyword evidence="6 7" id="KW-0472">Membrane</keyword>
<evidence type="ECO:0000313" key="9">
    <source>
        <dbReference type="Proteomes" id="UP000031163"/>
    </source>
</evidence>
<accession>A0A0A8H1T7</accession>
<dbReference type="PANTHER" id="PTHR43266">
    <property type="entry name" value="MACROLIDE-EFFLUX PROTEIN"/>
    <property type="match status" value="1"/>
</dbReference>
<feature type="transmembrane region" description="Helical" evidence="7">
    <location>
        <begin position="370"/>
        <end position="391"/>
    </location>
</feature>
<evidence type="ECO:0000313" key="8">
    <source>
        <dbReference type="EMBL" id="AJC87635.1"/>
    </source>
</evidence>
<feature type="transmembrane region" description="Helical" evidence="7">
    <location>
        <begin position="44"/>
        <end position="66"/>
    </location>
</feature>